<reference evidence="3" key="1">
    <citation type="submission" date="2016-11" db="UniProtKB">
        <authorList>
            <consortium name="WormBaseParasite"/>
        </authorList>
    </citation>
    <scope>IDENTIFICATION</scope>
</reference>
<evidence type="ECO:0000313" key="2">
    <source>
        <dbReference type="Proteomes" id="UP000095280"/>
    </source>
</evidence>
<dbReference type="Proteomes" id="UP000095280">
    <property type="component" value="Unplaced"/>
</dbReference>
<protein>
    <submittedName>
        <fullName evidence="3">DRBM domain-containing protein</fullName>
    </submittedName>
</protein>
<dbReference type="WBParaSite" id="maker-unitig_5609-snap-gene-0.2-mRNA-1">
    <property type="protein sequence ID" value="maker-unitig_5609-snap-gene-0.2-mRNA-1"/>
    <property type="gene ID" value="maker-unitig_5609-snap-gene-0.2"/>
</dbReference>
<feature type="region of interest" description="Disordered" evidence="1">
    <location>
        <begin position="14"/>
        <end position="49"/>
    </location>
</feature>
<name>A0A1I8FT30_9PLAT</name>
<dbReference type="AlphaFoldDB" id="A0A1I8FT30"/>
<evidence type="ECO:0000256" key="1">
    <source>
        <dbReference type="SAM" id="MobiDB-lite"/>
    </source>
</evidence>
<proteinExistence type="predicted"/>
<organism evidence="2 3">
    <name type="scientific">Macrostomum lignano</name>
    <dbReference type="NCBI Taxonomy" id="282301"/>
    <lineage>
        <taxon>Eukaryota</taxon>
        <taxon>Metazoa</taxon>
        <taxon>Spiralia</taxon>
        <taxon>Lophotrochozoa</taxon>
        <taxon>Platyhelminthes</taxon>
        <taxon>Rhabditophora</taxon>
        <taxon>Macrostomorpha</taxon>
        <taxon>Macrostomida</taxon>
        <taxon>Macrostomidae</taxon>
        <taxon>Macrostomum</taxon>
    </lineage>
</organism>
<sequence length="401" mass="42459">CAPPPKIISIKLRPAEKAVHQSPGTHRPTAREVEHGSIPATDQPGVSAGDHLRARSRPYLVPCPVPKPDVGLAAVHRSLGRVAHRTTPSCQPVASPGLLPTESYRGIVRPVERALPRPVRTDHAGRRPAVPLAQPPAFVRSLWGVEIVVAHVTKQRRRGWTGAETAGTAELHLVTPVLPVAAASGKNVVAPQRASTKAAAVNRIADLPHSWTTRQPEAGHAPASASCCGKLRPGRPACRFNRIDSGIGGVARCLCEPAVPAGLRHLRSLRADCVAAAWALHALCVHPTGALPGLHQTVSTGGDGGSDLRRALSRRRLRLDDQGPAVELCPRLSLQSASKPEVTFCRNQLIAQDELIVCLKENRIRGTTGTISHQAASHSAITQLRTGLAQAGLLRTMASDG</sequence>
<evidence type="ECO:0000313" key="3">
    <source>
        <dbReference type="WBParaSite" id="maker-unitig_5609-snap-gene-0.2-mRNA-1"/>
    </source>
</evidence>
<keyword evidence="2" id="KW-1185">Reference proteome</keyword>
<accession>A0A1I8FT30</accession>